<dbReference type="InterPro" id="IPR011622">
    <property type="entry name" value="7TMR_DISM_rcpt_extracell_dom2"/>
</dbReference>
<feature type="domain" description="7TM-DISM receptor extracellular" evidence="6">
    <location>
        <begin position="21"/>
        <end position="130"/>
    </location>
</feature>
<feature type="transmembrane region" description="Helical" evidence="3">
    <location>
        <begin position="277"/>
        <end position="298"/>
    </location>
</feature>
<accession>A0ABP9DB52</accession>
<dbReference type="PANTHER" id="PTHR43156:SF9">
    <property type="entry name" value="HAMP DOMAIN-CONTAINING PROTEIN"/>
    <property type="match status" value="1"/>
</dbReference>
<evidence type="ECO:0000259" key="4">
    <source>
        <dbReference type="Pfam" id="PF07228"/>
    </source>
</evidence>
<keyword evidence="8" id="KW-1185">Reference proteome</keyword>
<feature type="domain" description="7TM-DISM receptor extracellular" evidence="5">
    <location>
        <begin position="163"/>
        <end position="363"/>
    </location>
</feature>
<dbReference type="Pfam" id="PF07228">
    <property type="entry name" value="SpoIIE"/>
    <property type="match status" value="1"/>
</dbReference>
<evidence type="ECO:0000259" key="5">
    <source>
        <dbReference type="Pfam" id="PF07695"/>
    </source>
</evidence>
<feature type="domain" description="PPM-type phosphatase" evidence="4">
    <location>
        <begin position="495"/>
        <end position="690"/>
    </location>
</feature>
<feature type="transmembrane region" description="Helical" evidence="3">
    <location>
        <begin position="189"/>
        <end position="206"/>
    </location>
</feature>
<organism evidence="7 8">
    <name type="scientific">Algivirga pacifica</name>
    <dbReference type="NCBI Taxonomy" id="1162670"/>
    <lineage>
        <taxon>Bacteria</taxon>
        <taxon>Pseudomonadati</taxon>
        <taxon>Bacteroidota</taxon>
        <taxon>Cytophagia</taxon>
        <taxon>Cytophagales</taxon>
        <taxon>Flammeovirgaceae</taxon>
        <taxon>Algivirga</taxon>
    </lineage>
</organism>
<feature type="transmembrane region" description="Helical" evidence="3">
    <location>
        <begin position="226"/>
        <end position="243"/>
    </location>
</feature>
<dbReference type="Gene3D" id="2.60.40.2380">
    <property type="match status" value="1"/>
</dbReference>
<gene>
    <name evidence="7" type="ORF">GCM10023331_24320</name>
</gene>
<keyword evidence="2" id="KW-0175">Coiled coil</keyword>
<keyword evidence="3" id="KW-0812">Transmembrane</keyword>
<keyword evidence="1" id="KW-0378">Hydrolase</keyword>
<dbReference type="EMBL" id="BAABJX010000036">
    <property type="protein sequence ID" value="GAA4838287.1"/>
    <property type="molecule type" value="Genomic_DNA"/>
</dbReference>
<reference evidence="8" key="1">
    <citation type="journal article" date="2019" name="Int. J. Syst. Evol. Microbiol.">
        <title>The Global Catalogue of Microorganisms (GCM) 10K type strain sequencing project: providing services to taxonomists for standard genome sequencing and annotation.</title>
        <authorList>
            <consortium name="The Broad Institute Genomics Platform"/>
            <consortium name="The Broad Institute Genome Sequencing Center for Infectious Disease"/>
            <person name="Wu L."/>
            <person name="Ma J."/>
        </authorList>
    </citation>
    <scope>NUCLEOTIDE SEQUENCE [LARGE SCALE GENOMIC DNA]</scope>
    <source>
        <strain evidence="8">JCM 18326</strain>
    </source>
</reference>
<name>A0ABP9DB52_9BACT</name>
<evidence type="ECO:0000256" key="1">
    <source>
        <dbReference type="ARBA" id="ARBA00022801"/>
    </source>
</evidence>
<dbReference type="PANTHER" id="PTHR43156">
    <property type="entry name" value="STAGE II SPORULATION PROTEIN E-RELATED"/>
    <property type="match status" value="1"/>
</dbReference>
<evidence type="ECO:0008006" key="9">
    <source>
        <dbReference type="Google" id="ProtNLM"/>
    </source>
</evidence>
<proteinExistence type="predicted"/>
<keyword evidence="3" id="KW-1133">Transmembrane helix</keyword>
<dbReference type="Gene3D" id="3.60.40.10">
    <property type="entry name" value="PPM-type phosphatase domain"/>
    <property type="match status" value="1"/>
</dbReference>
<evidence type="ECO:0000313" key="8">
    <source>
        <dbReference type="Proteomes" id="UP001500298"/>
    </source>
</evidence>
<dbReference type="Pfam" id="PF07695">
    <property type="entry name" value="7TMR-DISM_7TM"/>
    <property type="match status" value="1"/>
</dbReference>
<keyword evidence="3" id="KW-0472">Membrane</keyword>
<dbReference type="InterPro" id="IPR052016">
    <property type="entry name" value="Bact_Sigma-Reg"/>
</dbReference>
<dbReference type="InterPro" id="IPR036457">
    <property type="entry name" value="PPM-type-like_dom_sf"/>
</dbReference>
<dbReference type="Proteomes" id="UP001500298">
    <property type="component" value="Unassembled WGS sequence"/>
</dbReference>
<feature type="transmembrane region" description="Helical" evidence="3">
    <location>
        <begin position="310"/>
        <end position="333"/>
    </location>
</feature>
<evidence type="ECO:0000256" key="2">
    <source>
        <dbReference type="SAM" id="Coils"/>
    </source>
</evidence>
<feature type="transmembrane region" description="Helical" evidence="3">
    <location>
        <begin position="162"/>
        <end position="182"/>
    </location>
</feature>
<feature type="coiled-coil region" evidence="2">
    <location>
        <begin position="364"/>
        <end position="445"/>
    </location>
</feature>
<dbReference type="InterPro" id="IPR011623">
    <property type="entry name" value="7TMR_DISM_rcpt_extracell_dom1"/>
</dbReference>
<evidence type="ECO:0000256" key="3">
    <source>
        <dbReference type="SAM" id="Phobius"/>
    </source>
</evidence>
<dbReference type="InterPro" id="IPR001932">
    <property type="entry name" value="PPM-type_phosphatase-like_dom"/>
</dbReference>
<protein>
    <recommendedName>
        <fullName evidence="9">PPM-type phosphatase domain-containing protein</fullName>
    </recommendedName>
</protein>
<evidence type="ECO:0000313" key="7">
    <source>
        <dbReference type="EMBL" id="GAA4838287.1"/>
    </source>
</evidence>
<comment type="caution">
    <text evidence="7">The sequence shown here is derived from an EMBL/GenBank/DDBJ whole genome shotgun (WGS) entry which is preliminary data.</text>
</comment>
<evidence type="ECO:0000259" key="6">
    <source>
        <dbReference type="Pfam" id="PF07696"/>
    </source>
</evidence>
<dbReference type="Pfam" id="PF07696">
    <property type="entry name" value="7TMR-DISMED2"/>
    <property type="match status" value="1"/>
</dbReference>
<feature type="transmembrane region" description="Helical" evidence="3">
    <location>
        <begin position="255"/>
        <end position="271"/>
    </location>
</feature>
<sequence length="695" mass="79858">MISEGKNYIPVSPKALMLKDEGYSFEEVARLKEKFTPYAFEKVKSGKNTYWIRLEVHNDSNKECLYYLGYSRFDYITFYVPDNHGIYKKYYGGQKELNTRKVIVNRNNSYAPVSLLAGAHKTIYLKCTYEDKPIFEFQSVPMDLSLEEESWLIAKRDERNNAFNIFMGAICIMALYNLALFLMVKEIGYLLYSLNALSMLFFNYVFSGKVVDLLESNAYYEQLLHWAGFSAIVFFILLSRVILRTSKYFPKLDKYLKWQCIFLILGCGLVLTENYFLITPMGTYLLASTYMILIYISFKKMLGGSLTAQYYLAANVLYFTALGVHTLQTFNIIPELFGMKSIGPLLLGGGLELAIFSLSLGARINETKDKLSKERLEKEVLKRKEEHKRMLLISEHNKDLEKKVKDRTLALVESQEELKQQNEELNQLNSEIQEANDKLTVFQRNITSSISYAERIQRAALPNEREVIENLDDSFILYLPRDVVSGDFYWSAKHGDKLFVAAVDCTGHGVPGAFMSLIAVQQLTDIVNVRRVEDPGMILKVLNERVRAVLHQDETNNQDGMDMALCVIDTTKKTLSFAGAKNPLLYIQDGEVNVIKGTKCSIGGELLKQVDVNYEATVISYKEKPITFYIYSDGYQDQFNPQGKKFMSKRFRQTLSDSHDIPMNYQKQELMLRLREWMGDESQIDDILVIGGRIS</sequence>